<dbReference type="PANTHER" id="PTHR33744">
    <property type="entry name" value="CARBOHYDRATE DIACID REGULATOR"/>
    <property type="match status" value="1"/>
</dbReference>
<dbReference type="Proteomes" id="UP000030364">
    <property type="component" value="Unassembled WGS sequence"/>
</dbReference>
<dbReference type="InterPro" id="IPR051448">
    <property type="entry name" value="CdaR-like_regulators"/>
</dbReference>
<feature type="domain" description="CdaR GGDEF-like" evidence="3">
    <location>
        <begin position="236"/>
        <end position="350"/>
    </location>
</feature>
<protein>
    <submittedName>
        <fullName evidence="4">PucR family transcriptional regulator</fullName>
    </submittedName>
</protein>
<evidence type="ECO:0000259" key="2">
    <source>
        <dbReference type="Pfam" id="PF13556"/>
    </source>
</evidence>
<gene>
    <name evidence="4" type="ORF">THFILI_08130</name>
</gene>
<dbReference type="STRING" id="276.THFILI_08130"/>
<dbReference type="Pfam" id="PF13556">
    <property type="entry name" value="HTH_30"/>
    <property type="match status" value="1"/>
</dbReference>
<dbReference type="RefSeq" id="WP_045246311.1">
    <property type="nucleotide sequence ID" value="NZ_JPSL02000039.1"/>
</dbReference>
<evidence type="ECO:0000259" key="3">
    <source>
        <dbReference type="Pfam" id="PF17853"/>
    </source>
</evidence>
<name>A0A0A2WPH3_THEFI</name>
<dbReference type="Gene3D" id="1.10.10.2840">
    <property type="entry name" value="PucR C-terminal helix-turn-helix domain"/>
    <property type="match status" value="1"/>
</dbReference>
<comment type="caution">
    <text evidence="4">The sequence shown here is derived from an EMBL/GenBank/DDBJ whole genome shotgun (WGS) entry which is preliminary data.</text>
</comment>
<reference evidence="4 5" key="1">
    <citation type="journal article" date="2015" name="Genome Announc.">
        <title>Draft Genome Sequence of the Thermophile Thermus filiformis ATCC 43280, Producer of Carotenoid-(Di)glucoside-Branched Fatty Acid (Di)esters and Source of Hyperthermostable Enzymes of Biotechnological Interest.</title>
        <authorList>
            <person name="Mandelli F."/>
            <person name="Oliveira Ramires B."/>
            <person name="Couger M.B."/>
            <person name="Paixao D.A."/>
            <person name="Camilo C.M."/>
            <person name="Polikarpov I."/>
            <person name="Prade R."/>
            <person name="Riano-Pachon D.M."/>
            <person name="Squina F.M."/>
        </authorList>
    </citation>
    <scope>NUCLEOTIDE SEQUENCE [LARGE SCALE GENOMIC DNA]</scope>
    <source>
        <strain evidence="4 5">ATCC 43280</strain>
    </source>
</reference>
<evidence type="ECO:0000313" key="5">
    <source>
        <dbReference type="Proteomes" id="UP000030364"/>
    </source>
</evidence>
<dbReference type="AlphaFoldDB" id="A0A0A2WPH3"/>
<evidence type="ECO:0000256" key="1">
    <source>
        <dbReference type="ARBA" id="ARBA00006754"/>
    </source>
</evidence>
<keyword evidence="5" id="KW-1185">Reference proteome</keyword>
<proteinExistence type="inferred from homology"/>
<dbReference type="PANTHER" id="PTHR33744:SF7">
    <property type="entry name" value="PUCR FAMILY TRANSCRIPTIONAL REGULATOR"/>
    <property type="match status" value="1"/>
</dbReference>
<sequence length="454" mass="50518">MDERTNPLSFNRLVQDLGLEARCPSDRPLYFLLPPAQAVGPLRGVGVLGRPPGSPERYAGASGFFLWEEDPLLEAFCRKEGVGLALLPPWVRPEALRLEVQKRLLARQEVWGLAGLLEVLPRLMDRPFLELLYHATGLSLARVAPWGEVLAFAGTPPPDHPREAGAGKGYLALEAGEGVLVAYGPEERLEAARGLLELCARLLRLRDLERSLERMQEESLGGVALEAVLLGEAEPERLRAFGIEETVEWVLALLEPPPVPGQHRLAEARRREATLELRRRAGGYLDRLGIPYLLGTRGNRVVALWQVHSEHKEALALLKALPEGSRLGYSLVHTGFGLQEAYREALIALKAARPGEAVSFAGLDPVAYFLLQQTPEDLKALTERFLPLSEKLLKTLEAYLEAPSLEEAASRLHIHPNTLRYRLRRIEKLMGPLKAPETMARLYLALRARDLLRE</sequence>
<comment type="similarity">
    <text evidence="1">Belongs to the CdaR family.</text>
</comment>
<dbReference type="InterPro" id="IPR041522">
    <property type="entry name" value="CdaR_GGDEF"/>
</dbReference>
<organism evidence="4 5">
    <name type="scientific">Thermus filiformis</name>
    <dbReference type="NCBI Taxonomy" id="276"/>
    <lineage>
        <taxon>Bacteria</taxon>
        <taxon>Thermotogati</taxon>
        <taxon>Deinococcota</taxon>
        <taxon>Deinococci</taxon>
        <taxon>Thermales</taxon>
        <taxon>Thermaceae</taxon>
        <taxon>Thermus</taxon>
    </lineage>
</organism>
<accession>A0A0A2WPH3</accession>
<feature type="domain" description="PucR C-terminal helix-turn-helix" evidence="2">
    <location>
        <begin position="392"/>
        <end position="448"/>
    </location>
</feature>
<evidence type="ECO:0000313" key="4">
    <source>
        <dbReference type="EMBL" id="KGQ21693.2"/>
    </source>
</evidence>
<dbReference type="OrthoDB" id="142218at2"/>
<dbReference type="InterPro" id="IPR025736">
    <property type="entry name" value="PucR_C-HTH_dom"/>
</dbReference>
<dbReference type="Pfam" id="PF17853">
    <property type="entry name" value="GGDEF_2"/>
    <property type="match status" value="1"/>
</dbReference>
<dbReference type="InterPro" id="IPR042070">
    <property type="entry name" value="PucR_C-HTH_sf"/>
</dbReference>
<dbReference type="EMBL" id="JPSL02000039">
    <property type="protein sequence ID" value="KGQ21693.2"/>
    <property type="molecule type" value="Genomic_DNA"/>
</dbReference>